<keyword evidence="4" id="KW-0436">Ligase</keyword>
<dbReference type="Pfam" id="PF00501">
    <property type="entry name" value="AMP-binding"/>
    <property type="match status" value="1"/>
</dbReference>
<dbReference type="EMBL" id="FPHG01000027">
    <property type="protein sequence ID" value="SFV54849.1"/>
    <property type="molecule type" value="Genomic_DNA"/>
</dbReference>
<dbReference type="GO" id="GO:0003987">
    <property type="term" value="F:acetate-CoA ligase activity"/>
    <property type="evidence" value="ECO:0007669"/>
    <property type="project" value="UniProtKB-EC"/>
</dbReference>
<organism evidence="4">
    <name type="scientific">hydrothermal vent metagenome</name>
    <dbReference type="NCBI Taxonomy" id="652676"/>
    <lineage>
        <taxon>unclassified sequences</taxon>
        <taxon>metagenomes</taxon>
        <taxon>ecological metagenomes</taxon>
    </lineage>
</organism>
<evidence type="ECO:0000313" key="4">
    <source>
        <dbReference type="EMBL" id="SFV54849.1"/>
    </source>
</evidence>
<sequence>MSINTIRHTLNRATKISPNKTALIYNNKRYTYLELKSEVDKVANYLETLSLPKGSRIGIYSNKSASQVVAILGILSTEYMLVPITRLLKPNQVKHIIDDCKIQCIITDNSKISLLKDIDFNGEIISYQNHKESRVSFDEIFKFYNGEIKSTIYGHTNAIITYSFGSEGDPKGVVINHRALTDGARIVTNYLNIQKDDVISGILSFNLDYGLNQIFSTIYTASTLVIHRFLLASDFFSHIINDKITILPLMPIHITEMFNENPHKIPLSQHFKNLKVISSSGGNITPIMLENIEQYFPYSKFYSMHGLTEAFRSTFLEPTQLKNKPTSIGKAIPDVELYIINKDGYECKANEVGELIHRGACIYKGYWNDKNETNKRFKSINILNKIINLDGQLTDEIVVSSGDFVYADEDGYIFFVSRADDMIKTQGYRVSPYEIEKIIDKYILDIKSRVIFSVPNSEIEEEIILVYSADKRLAKNEIILELKKYLPHYMIPEEIIYREKIPLKSLHDKKVDRDIIKKEFLESRR</sequence>
<evidence type="ECO:0000256" key="1">
    <source>
        <dbReference type="ARBA" id="ARBA00022450"/>
    </source>
</evidence>
<keyword evidence="1" id="KW-0596">Phosphopantetheine</keyword>
<dbReference type="PANTHER" id="PTHR44845:SF6">
    <property type="entry name" value="BETA-ALANINE-ACTIVATING ENZYME"/>
    <property type="match status" value="1"/>
</dbReference>
<dbReference type="InterPro" id="IPR045851">
    <property type="entry name" value="AMP-bd_C_sf"/>
</dbReference>
<dbReference type="Gene3D" id="3.40.50.12780">
    <property type="entry name" value="N-terminal domain of ligase-like"/>
    <property type="match status" value="1"/>
</dbReference>
<gene>
    <name evidence="4" type="ORF">MNB_SV-9-3</name>
</gene>
<keyword evidence="2" id="KW-0597">Phosphoprotein</keyword>
<dbReference type="EC" id="6.2.1.1" evidence="4"/>
<accession>A0A1W1BMU0</accession>
<dbReference type="AlphaFoldDB" id="A0A1W1BMU0"/>
<dbReference type="Gene3D" id="3.30.300.30">
    <property type="match status" value="1"/>
</dbReference>
<protein>
    <submittedName>
        <fullName evidence="4">Acetyl-coenzyme A synthetase</fullName>
        <ecNumber evidence="4">6.2.1.1</ecNumber>
    </submittedName>
</protein>
<dbReference type="SUPFAM" id="SSF56801">
    <property type="entry name" value="Acetyl-CoA synthetase-like"/>
    <property type="match status" value="1"/>
</dbReference>
<evidence type="ECO:0000256" key="2">
    <source>
        <dbReference type="ARBA" id="ARBA00022553"/>
    </source>
</evidence>
<dbReference type="InterPro" id="IPR042099">
    <property type="entry name" value="ANL_N_sf"/>
</dbReference>
<reference evidence="4" key="1">
    <citation type="submission" date="2016-10" db="EMBL/GenBank/DDBJ databases">
        <authorList>
            <person name="de Groot N.N."/>
        </authorList>
    </citation>
    <scope>NUCLEOTIDE SEQUENCE</scope>
</reference>
<name>A0A1W1BMU0_9ZZZZ</name>
<proteinExistence type="predicted"/>
<dbReference type="PANTHER" id="PTHR44845">
    <property type="entry name" value="CARRIER DOMAIN-CONTAINING PROTEIN"/>
    <property type="match status" value="1"/>
</dbReference>
<dbReference type="InterPro" id="IPR000873">
    <property type="entry name" value="AMP-dep_synth/lig_dom"/>
</dbReference>
<feature type="domain" description="AMP-dependent synthetase/ligase" evidence="3">
    <location>
        <begin position="13"/>
        <end position="367"/>
    </location>
</feature>
<evidence type="ECO:0000259" key="3">
    <source>
        <dbReference type="Pfam" id="PF00501"/>
    </source>
</evidence>